<dbReference type="GO" id="GO:0000976">
    <property type="term" value="F:transcription cis-regulatory region binding"/>
    <property type="evidence" value="ECO:0007669"/>
    <property type="project" value="TreeGrafter"/>
</dbReference>
<keyword evidence="3" id="KW-0804">Transcription</keyword>
<dbReference type="EMBL" id="LWGR01000007">
    <property type="protein sequence ID" value="KZM73987.1"/>
    <property type="molecule type" value="Genomic_DNA"/>
</dbReference>
<evidence type="ECO:0000259" key="5">
    <source>
        <dbReference type="PROSITE" id="PS50977"/>
    </source>
</evidence>
<evidence type="ECO:0000256" key="1">
    <source>
        <dbReference type="ARBA" id="ARBA00023015"/>
    </source>
</evidence>
<dbReference type="Gene3D" id="1.10.357.10">
    <property type="entry name" value="Tetracycline Repressor, domain 2"/>
    <property type="match status" value="1"/>
</dbReference>
<sequence length="184" mass="19868">MRGEILEAAARLLSELGGEQGLTIRGVARAAGIAPASIYQHFSDKSALVKALIDYDAEQLAAAMAAAEAECAPDALLDRVRALMRAYCRFALDSPGHYRLIINNRAYPSTRTGPMREIVQQGIAAFERCERAGIRLRVSPERAAIIVIVGTHGRVALWHSGGDAAVQSELILDFVDELVTLVVE</sequence>
<feature type="domain" description="HTH tetR-type" evidence="5">
    <location>
        <begin position="1"/>
        <end position="60"/>
    </location>
</feature>
<keyword evidence="2 4" id="KW-0238">DNA-binding</keyword>
<dbReference type="STRING" id="455432.AWN90_30125"/>
<evidence type="ECO:0000256" key="3">
    <source>
        <dbReference type="ARBA" id="ARBA00023163"/>
    </source>
</evidence>
<name>A0A164N525_9NOCA</name>
<dbReference type="PANTHER" id="PTHR30055">
    <property type="entry name" value="HTH-TYPE TRANSCRIPTIONAL REGULATOR RUTR"/>
    <property type="match status" value="1"/>
</dbReference>
<dbReference type="PANTHER" id="PTHR30055:SF220">
    <property type="entry name" value="TETR-FAMILY REGULATORY PROTEIN"/>
    <property type="match status" value="1"/>
</dbReference>
<dbReference type="InterPro" id="IPR050109">
    <property type="entry name" value="HTH-type_TetR-like_transc_reg"/>
</dbReference>
<protein>
    <submittedName>
        <fullName evidence="6">TetR family transcriptional regulator</fullName>
    </submittedName>
</protein>
<comment type="caution">
    <text evidence="6">The sequence shown here is derived from an EMBL/GenBank/DDBJ whole genome shotgun (WGS) entry which is preliminary data.</text>
</comment>
<gene>
    <name evidence="6" type="ORF">AWN90_30125</name>
</gene>
<feature type="DNA-binding region" description="H-T-H motif" evidence="4">
    <location>
        <begin position="23"/>
        <end position="42"/>
    </location>
</feature>
<keyword evidence="7" id="KW-1185">Reference proteome</keyword>
<dbReference type="InterPro" id="IPR009057">
    <property type="entry name" value="Homeodomain-like_sf"/>
</dbReference>
<dbReference type="InterPro" id="IPR001647">
    <property type="entry name" value="HTH_TetR"/>
</dbReference>
<dbReference type="OrthoDB" id="8222629at2"/>
<dbReference type="Proteomes" id="UP000076512">
    <property type="component" value="Unassembled WGS sequence"/>
</dbReference>
<reference evidence="6 7" key="1">
    <citation type="submission" date="2016-04" db="EMBL/GenBank/DDBJ databases">
        <authorList>
            <person name="Evans L.H."/>
            <person name="Alamgir A."/>
            <person name="Owens N."/>
            <person name="Weber N.D."/>
            <person name="Virtaneva K."/>
            <person name="Barbian K."/>
            <person name="Babar A."/>
            <person name="Rosenke K."/>
        </authorList>
    </citation>
    <scope>NUCLEOTIDE SEQUENCE [LARGE SCALE GENOMIC DNA]</scope>
    <source>
        <strain evidence="6 7">IFM 0406</strain>
    </source>
</reference>
<dbReference type="GO" id="GO:0003700">
    <property type="term" value="F:DNA-binding transcription factor activity"/>
    <property type="evidence" value="ECO:0007669"/>
    <property type="project" value="TreeGrafter"/>
</dbReference>
<dbReference type="Pfam" id="PF00440">
    <property type="entry name" value="TetR_N"/>
    <property type="match status" value="1"/>
</dbReference>
<dbReference type="SUPFAM" id="SSF48498">
    <property type="entry name" value="Tetracyclin repressor-like, C-terminal domain"/>
    <property type="match status" value="1"/>
</dbReference>
<organism evidence="6 7">
    <name type="scientific">Nocardia terpenica</name>
    <dbReference type="NCBI Taxonomy" id="455432"/>
    <lineage>
        <taxon>Bacteria</taxon>
        <taxon>Bacillati</taxon>
        <taxon>Actinomycetota</taxon>
        <taxon>Actinomycetes</taxon>
        <taxon>Mycobacteriales</taxon>
        <taxon>Nocardiaceae</taxon>
        <taxon>Nocardia</taxon>
    </lineage>
</organism>
<evidence type="ECO:0000313" key="7">
    <source>
        <dbReference type="Proteomes" id="UP000076512"/>
    </source>
</evidence>
<dbReference type="SUPFAM" id="SSF46689">
    <property type="entry name" value="Homeodomain-like"/>
    <property type="match status" value="1"/>
</dbReference>
<evidence type="ECO:0000313" key="6">
    <source>
        <dbReference type="EMBL" id="KZM73987.1"/>
    </source>
</evidence>
<dbReference type="PROSITE" id="PS50977">
    <property type="entry name" value="HTH_TETR_2"/>
    <property type="match status" value="1"/>
</dbReference>
<evidence type="ECO:0000256" key="4">
    <source>
        <dbReference type="PROSITE-ProRule" id="PRU00335"/>
    </source>
</evidence>
<evidence type="ECO:0000256" key="2">
    <source>
        <dbReference type="ARBA" id="ARBA00023125"/>
    </source>
</evidence>
<keyword evidence="1" id="KW-0805">Transcription regulation</keyword>
<dbReference type="Pfam" id="PF13305">
    <property type="entry name" value="TetR_C_33"/>
    <property type="match status" value="1"/>
</dbReference>
<dbReference type="InterPro" id="IPR036271">
    <property type="entry name" value="Tet_transcr_reg_TetR-rel_C_sf"/>
</dbReference>
<dbReference type="AlphaFoldDB" id="A0A164N525"/>
<accession>A0A164N525</accession>
<proteinExistence type="predicted"/>
<dbReference type="InterPro" id="IPR025996">
    <property type="entry name" value="MT1864/Rv1816-like_C"/>
</dbReference>